<feature type="region of interest" description="Disordered" evidence="1">
    <location>
        <begin position="129"/>
        <end position="148"/>
    </location>
</feature>
<evidence type="ECO:0000256" key="1">
    <source>
        <dbReference type="SAM" id="MobiDB-lite"/>
    </source>
</evidence>
<sequence length="180" mass="17920">MPDISAILNELPVNDLAQKVGASPDDVQRALGDLLPTLVGGMQANAHAPSGAASLASALEQHVNGAQSVDDVDEADGEKIAAHVFGGEQDAVVAKVAQHSGNDKGLIQKLLPLVAPLVMAWLASRFTKSNDAKKEASTEPSGGGLGDILGQVLGGDSASSSGGLGGILDSLGGLLGGGRK</sequence>
<dbReference type="Gene3D" id="1.10.10.690">
    <property type="entry name" value="YidB-like"/>
    <property type="match status" value="1"/>
</dbReference>
<dbReference type="SUPFAM" id="SSF140804">
    <property type="entry name" value="YidB-like"/>
    <property type="match status" value="1"/>
</dbReference>
<accession>A0ABY4MWN1</accession>
<dbReference type="InterPro" id="IPR027405">
    <property type="entry name" value="YidB-like"/>
</dbReference>
<feature type="compositionally biased region" description="Low complexity" evidence="1">
    <location>
        <begin position="157"/>
        <end position="172"/>
    </location>
</feature>
<proteinExistence type="predicted"/>
<dbReference type="EMBL" id="CP097160">
    <property type="protein sequence ID" value="UQN14826.1"/>
    <property type="molecule type" value="Genomic_DNA"/>
</dbReference>
<dbReference type="InterPro" id="IPR009282">
    <property type="entry name" value="DUF937"/>
</dbReference>
<dbReference type="Pfam" id="PF06078">
    <property type="entry name" value="DUF937"/>
    <property type="match status" value="1"/>
</dbReference>
<protein>
    <submittedName>
        <fullName evidence="2">DUF937 domain-containing protein</fullName>
    </submittedName>
</protein>
<feature type="region of interest" description="Disordered" evidence="1">
    <location>
        <begin position="157"/>
        <end position="180"/>
    </location>
</feature>
<organism evidence="2">
    <name type="scientific">Gulosibacter sediminis</name>
    <dbReference type="NCBI Taxonomy" id="1729695"/>
    <lineage>
        <taxon>Bacteria</taxon>
        <taxon>Bacillati</taxon>
        <taxon>Actinomycetota</taxon>
        <taxon>Actinomycetes</taxon>
        <taxon>Micrococcales</taxon>
        <taxon>Microbacteriaceae</taxon>
        <taxon>Gulosibacter</taxon>
    </lineage>
</organism>
<evidence type="ECO:0000313" key="2">
    <source>
        <dbReference type="EMBL" id="UQN14826.1"/>
    </source>
</evidence>
<name>A0ABY4MWN1_9MICO</name>
<reference evidence="2" key="1">
    <citation type="submission" date="2022-05" db="EMBL/GenBank/DDBJ databases">
        <title>Complete genome sequence of toluene-degrading Gulosibacter sediminis strain ACHW.36C.</title>
        <authorList>
            <person name="Wai A.C."/>
            <person name="Lai G.K."/>
            <person name="Griffin S.D."/>
            <person name="Leung F.C."/>
        </authorList>
    </citation>
    <scope>NUCLEOTIDE SEQUENCE [LARGE SCALE GENOMIC DNA]</scope>
    <source>
        <strain evidence="2">ACHW.36C</strain>
    </source>
</reference>
<gene>
    <name evidence="2" type="ORF">M3M28_12410</name>
</gene>